<dbReference type="InterPro" id="IPR008409">
    <property type="entry name" value="SPF27"/>
</dbReference>
<evidence type="ECO:0000256" key="4">
    <source>
        <dbReference type="ARBA" id="ARBA00012663"/>
    </source>
</evidence>
<keyword evidence="5" id="KW-0507">mRNA processing</keyword>
<comment type="caution">
    <text evidence="14">The sequence shown here is derived from an EMBL/GenBank/DDBJ whole genome shotgun (WGS) entry which is preliminary data.</text>
</comment>
<evidence type="ECO:0000259" key="12">
    <source>
        <dbReference type="Pfam" id="PF00728"/>
    </source>
</evidence>
<sequence length="913" mass="105435">MADQAVVDALPYIDKEIDDDGARDAVDKLIEAELRRTPRREPEHPKTIPLFDKDPMLKEDWKRVQQRKPLSALDNERYSLPGPINDKDPESCRESVENTKSQLEHQTLRLLNLELLSKFGANSWRLHNYQQEYQLAQLQKQVETYKEKVLEINRQRRFDQTQAGNTLSSLENKWTNLISSTLQVEIACASLEEELHELRAYEALIDMETVPVELQDGMTEVMRHAPRCNFATEDSMQENDGVCKWRVRFAYDPDLKPGHCIITAETDPGRKGGHDFVMDITIHYHRRIEAFRCVGRVLAATRLTLNEASSFLSHSEEAQFETAGRNGVMQVDSVYFILRSMALMGLNMLQLYTEDTFEVENEPFFGYLRGRYSQKELASIDDYAYDLGIEVIPCIQTLGHMGQMLQWPRYTYLRDTYEVLLAGSEDTYDFLEKLIKAATAPFRSKRIHIGMDEAHGVGEGRYRQFFGYRDSTQVFVEHLARVNEICKRMDLQPMIWSDMLFCLATKNNTLQGYYESNAPPELNDSIPPEIDLVYWDYYHTSIDVYSAKIQQHRELGCERPWVANGAWTWSRFWTALPFTFETVKASSIAAKDKKHGVQNAFLTIWGDEGNECDMYSALPALLYFAEHAYTPEGSIDPRMLKAKFDGICGGTLDDFIFASQLDDVHTNLAVLEHTNEACSNSLKTHFAPNMSKYLLWEDPFLSFLSPQYAGYNLESHYGNLSAYLHAVVIAAKSNDNPYPLNARLELAARLATVLSLKCHLRERLVEAYRAGRKQELYSLAQGRLRTLEEEVEGLWRYHRTMWMNMYKPFGWETLELRYGGLIARIKTMYDRIMEYVAFTLSDDLTSEELDTAFIHKEEENGERGDMNQTRNGIKHRNTSVIEEFEQELHCIYENARTNIMLDHGRVATPSRLG</sequence>
<keyword evidence="7" id="KW-0378">Hydrolase</keyword>
<dbReference type="GO" id="GO:0005975">
    <property type="term" value="P:carbohydrate metabolic process"/>
    <property type="evidence" value="ECO:0007669"/>
    <property type="project" value="InterPro"/>
</dbReference>
<evidence type="ECO:0000256" key="9">
    <source>
        <dbReference type="ARBA" id="ARBA00023242"/>
    </source>
</evidence>
<dbReference type="InterPro" id="IPR015883">
    <property type="entry name" value="Glyco_hydro_20_cat"/>
</dbReference>
<feature type="domain" description="Glycoside hydrolase family 20 catalytic" evidence="12">
    <location>
        <begin position="368"/>
        <end position="554"/>
    </location>
</feature>
<keyword evidence="15" id="KW-1185">Reference proteome</keyword>
<dbReference type="Proteomes" id="UP000242875">
    <property type="component" value="Unassembled WGS sequence"/>
</dbReference>
<evidence type="ECO:0000313" key="15">
    <source>
        <dbReference type="Proteomes" id="UP000242875"/>
    </source>
</evidence>
<evidence type="ECO:0000256" key="10">
    <source>
        <dbReference type="SAM" id="Coils"/>
    </source>
</evidence>
<comment type="subcellular location">
    <subcellularLocation>
        <location evidence="2">Nucleus</location>
    </subcellularLocation>
</comment>
<dbReference type="InterPro" id="IPR017853">
    <property type="entry name" value="GH"/>
</dbReference>
<evidence type="ECO:0000313" key="14">
    <source>
        <dbReference type="EMBL" id="OZJ04578.1"/>
    </source>
</evidence>
<dbReference type="GO" id="GO:0008380">
    <property type="term" value="P:RNA splicing"/>
    <property type="evidence" value="ECO:0007669"/>
    <property type="project" value="UniProtKB-KW"/>
</dbReference>
<evidence type="ECO:0000256" key="3">
    <source>
        <dbReference type="ARBA" id="ARBA00006285"/>
    </source>
</evidence>
<dbReference type="CDD" id="cd06565">
    <property type="entry name" value="GH20_GcnA-like"/>
    <property type="match status" value="1"/>
</dbReference>
<dbReference type="EMBL" id="MVBO01000035">
    <property type="protein sequence ID" value="OZJ04578.1"/>
    <property type="molecule type" value="Genomic_DNA"/>
</dbReference>
<keyword evidence="8" id="KW-0508">mRNA splicing</keyword>
<accession>A0A261Y1Y1</accession>
<gene>
    <name evidence="14" type="ORF">BZG36_02777</name>
</gene>
<reference evidence="14 15" key="1">
    <citation type="journal article" date="2017" name="Mycologia">
        <title>Bifiguratus adelaidae, gen. et sp. nov., a new member of Mucoromycotina in endophytic and soil-dwelling habitats.</title>
        <authorList>
            <person name="Torres-Cruz T.J."/>
            <person name="Billingsley Tobias T.L."/>
            <person name="Almatruk M."/>
            <person name="Hesse C."/>
            <person name="Kuske C.R."/>
            <person name="Desiro A."/>
            <person name="Benucci G.M."/>
            <person name="Bonito G."/>
            <person name="Stajich J.E."/>
            <person name="Dunlap C."/>
            <person name="Arnold A.E."/>
            <person name="Porras-Alfaro A."/>
        </authorList>
    </citation>
    <scope>NUCLEOTIDE SEQUENCE [LARGE SCALE GENOMIC DNA]</scope>
    <source>
        <strain evidence="14 15">AZ0501</strain>
    </source>
</reference>
<evidence type="ECO:0000256" key="5">
    <source>
        <dbReference type="ARBA" id="ARBA00022664"/>
    </source>
</evidence>
<dbReference type="EC" id="3.2.1.52" evidence="4"/>
<keyword evidence="6" id="KW-0747">Spliceosome</keyword>
<protein>
    <recommendedName>
        <fullName evidence="4">beta-N-acetylhexosaminidase</fullName>
        <ecNumber evidence="4">3.2.1.52</ecNumber>
    </recommendedName>
</protein>
<proteinExistence type="inferred from homology"/>
<evidence type="ECO:0000256" key="1">
    <source>
        <dbReference type="ARBA" id="ARBA00001231"/>
    </source>
</evidence>
<evidence type="ECO:0000256" key="6">
    <source>
        <dbReference type="ARBA" id="ARBA00022728"/>
    </source>
</evidence>
<comment type="catalytic activity">
    <reaction evidence="1">
        <text>Hydrolysis of terminal non-reducing N-acetyl-D-hexosamine residues in N-acetyl-beta-D-hexosaminides.</text>
        <dbReference type="EC" id="3.2.1.52"/>
    </reaction>
</comment>
<dbReference type="Gene3D" id="1.20.120.670">
    <property type="entry name" value="N-acetyl-b-d-glucoasminidase"/>
    <property type="match status" value="1"/>
</dbReference>
<feature type="coiled-coil region" evidence="10">
    <location>
        <begin position="128"/>
        <end position="155"/>
    </location>
</feature>
<evidence type="ECO:0000256" key="8">
    <source>
        <dbReference type="ARBA" id="ARBA00023187"/>
    </source>
</evidence>
<dbReference type="Pfam" id="PF18088">
    <property type="entry name" value="Glyco_H_20C_C"/>
    <property type="match status" value="1"/>
</dbReference>
<keyword evidence="10" id="KW-0175">Coiled coil</keyword>
<dbReference type="OrthoDB" id="2100085at2759"/>
<dbReference type="GO" id="GO:0004563">
    <property type="term" value="F:beta-N-acetylhexosaminidase activity"/>
    <property type="evidence" value="ECO:0007669"/>
    <property type="project" value="UniProtKB-EC"/>
</dbReference>
<dbReference type="Pfam" id="PF05700">
    <property type="entry name" value="BCAS2"/>
    <property type="match status" value="1"/>
</dbReference>
<feature type="domain" description="Glycoside Hydrolase 20C C-terminal" evidence="13">
    <location>
        <begin position="670"/>
        <end position="848"/>
    </location>
</feature>
<dbReference type="Pfam" id="PF00728">
    <property type="entry name" value="Glyco_hydro_20"/>
    <property type="match status" value="1"/>
</dbReference>
<feature type="region of interest" description="Disordered" evidence="11">
    <location>
        <begin position="72"/>
        <end position="92"/>
    </location>
</feature>
<dbReference type="InterPro" id="IPR041063">
    <property type="entry name" value="Glyco_H_20C_C"/>
</dbReference>
<dbReference type="Gene3D" id="3.20.20.80">
    <property type="entry name" value="Glycosidases"/>
    <property type="match status" value="1"/>
</dbReference>
<evidence type="ECO:0000256" key="11">
    <source>
        <dbReference type="SAM" id="MobiDB-lite"/>
    </source>
</evidence>
<dbReference type="PANTHER" id="PTHR21040">
    <property type="entry name" value="BCDNA.GH04120"/>
    <property type="match status" value="1"/>
</dbReference>
<dbReference type="SUPFAM" id="SSF51445">
    <property type="entry name" value="(Trans)glycosidases"/>
    <property type="match status" value="1"/>
</dbReference>
<comment type="similarity">
    <text evidence="3">Belongs to the glycosyl hydrolase 20 family.</text>
</comment>
<dbReference type="GO" id="GO:0005681">
    <property type="term" value="C:spliceosomal complex"/>
    <property type="evidence" value="ECO:0007669"/>
    <property type="project" value="UniProtKB-KW"/>
</dbReference>
<evidence type="ECO:0000259" key="13">
    <source>
        <dbReference type="Pfam" id="PF18088"/>
    </source>
</evidence>
<evidence type="ECO:0000256" key="2">
    <source>
        <dbReference type="ARBA" id="ARBA00004123"/>
    </source>
</evidence>
<dbReference type="PANTHER" id="PTHR21040:SF8">
    <property type="entry name" value="BCDNA.GH04120"/>
    <property type="match status" value="1"/>
</dbReference>
<dbReference type="AlphaFoldDB" id="A0A261Y1Y1"/>
<evidence type="ECO:0000256" key="7">
    <source>
        <dbReference type="ARBA" id="ARBA00022801"/>
    </source>
</evidence>
<organism evidence="14 15">
    <name type="scientific">Bifiguratus adelaidae</name>
    <dbReference type="NCBI Taxonomy" id="1938954"/>
    <lineage>
        <taxon>Eukaryota</taxon>
        <taxon>Fungi</taxon>
        <taxon>Fungi incertae sedis</taxon>
        <taxon>Mucoromycota</taxon>
        <taxon>Mucoromycotina</taxon>
        <taxon>Endogonomycetes</taxon>
        <taxon>Endogonales</taxon>
        <taxon>Endogonales incertae sedis</taxon>
        <taxon>Bifiguratus</taxon>
    </lineage>
</organism>
<keyword evidence="9" id="KW-0539">Nucleus</keyword>
<name>A0A261Y1Y1_9FUNG</name>
<dbReference type="GO" id="GO:0006397">
    <property type="term" value="P:mRNA processing"/>
    <property type="evidence" value="ECO:0007669"/>
    <property type="project" value="UniProtKB-KW"/>
</dbReference>
<dbReference type="InterPro" id="IPR038901">
    <property type="entry name" value="HEXDC-like"/>
</dbReference>